<proteinExistence type="predicted"/>
<dbReference type="EMBL" id="UOFV01000149">
    <property type="protein sequence ID" value="VAW98659.1"/>
    <property type="molecule type" value="Genomic_DNA"/>
</dbReference>
<organism evidence="1">
    <name type="scientific">hydrothermal vent metagenome</name>
    <dbReference type="NCBI Taxonomy" id="652676"/>
    <lineage>
        <taxon>unclassified sequences</taxon>
        <taxon>metagenomes</taxon>
        <taxon>ecological metagenomes</taxon>
    </lineage>
</organism>
<dbReference type="AlphaFoldDB" id="A0A3B1AJX4"/>
<evidence type="ECO:0000313" key="1">
    <source>
        <dbReference type="EMBL" id="VAW98659.1"/>
    </source>
</evidence>
<gene>
    <name evidence="1" type="ORF">MNBD_GAMMA19-544</name>
</gene>
<accession>A0A3B1AJX4</accession>
<protein>
    <submittedName>
        <fullName evidence="1">Uncharacterized protein</fullName>
    </submittedName>
</protein>
<reference evidence="1" key="1">
    <citation type="submission" date="2018-06" db="EMBL/GenBank/DDBJ databases">
        <authorList>
            <person name="Zhirakovskaya E."/>
        </authorList>
    </citation>
    <scope>NUCLEOTIDE SEQUENCE</scope>
</reference>
<sequence>MHNIDKTKLFRHLTEQHVDDVVFLWLLPSQAMTQSQHTHASIKKLESRINNHLKGLAVTPEEAWEAAWQATEFQEGGEAFTLAMLAFSNEDIQKTEAAINFGMENPATFNGLLSALGWLPFDKMYSWLKHWLNSQSPVLRHLAIAVCSIRRINPHEHLGALFDDGQSREHLPLYCRMLRLVGELKRQDFAPILVQAQAHEDPMVAFWACRSSLLLGDSQVLQKLTPCIRQAGPQQAATIEIAFRHPHKKLKK</sequence>
<name>A0A3B1AJX4_9ZZZZ</name>